<accession>A0A8S3U414</accession>
<sequence length="260" mass="29127">MGKQLDIQLPCLVDADEFRRMLSKGEFISYEHRLSLGGPCMVGKSTLASVLIGTEIPQRWTSTNGLVIYFGRNGIDIEKKKMVPLNEGERIHDIVAKILRVQPDVLQKSKQITGQKTTTPAFMTSTEVETCKVASKSSTKDLQLITKTTKYSEELAIQTCTSITEHASEQMLDGTKYSAIDEKQLLECKKLQDILEEVRNGKYRIEIAPSDLIDFGGQKSYDMTHQLFIQHSGSFLLMFDGRFGLNNQLEGYEDGVTATC</sequence>
<evidence type="ECO:0000313" key="1">
    <source>
        <dbReference type="EMBL" id="CAG2238281.1"/>
    </source>
</evidence>
<protein>
    <submittedName>
        <fullName evidence="1">Uncharacterized protein</fullName>
    </submittedName>
</protein>
<keyword evidence="2" id="KW-1185">Reference proteome</keyword>
<name>A0A8S3U414_MYTED</name>
<dbReference type="InterPro" id="IPR027417">
    <property type="entry name" value="P-loop_NTPase"/>
</dbReference>
<dbReference type="SUPFAM" id="SSF52540">
    <property type="entry name" value="P-loop containing nucleoside triphosphate hydrolases"/>
    <property type="match status" value="1"/>
</dbReference>
<organism evidence="1 2">
    <name type="scientific">Mytilus edulis</name>
    <name type="common">Blue mussel</name>
    <dbReference type="NCBI Taxonomy" id="6550"/>
    <lineage>
        <taxon>Eukaryota</taxon>
        <taxon>Metazoa</taxon>
        <taxon>Spiralia</taxon>
        <taxon>Lophotrochozoa</taxon>
        <taxon>Mollusca</taxon>
        <taxon>Bivalvia</taxon>
        <taxon>Autobranchia</taxon>
        <taxon>Pteriomorphia</taxon>
        <taxon>Mytilida</taxon>
        <taxon>Mytiloidea</taxon>
        <taxon>Mytilidae</taxon>
        <taxon>Mytilinae</taxon>
        <taxon>Mytilus</taxon>
    </lineage>
</organism>
<gene>
    <name evidence="1" type="ORF">MEDL_50695</name>
</gene>
<dbReference type="Proteomes" id="UP000683360">
    <property type="component" value="Unassembled WGS sequence"/>
</dbReference>
<dbReference type="Gene3D" id="3.40.50.300">
    <property type="entry name" value="P-loop containing nucleotide triphosphate hydrolases"/>
    <property type="match status" value="1"/>
</dbReference>
<evidence type="ECO:0000313" key="2">
    <source>
        <dbReference type="Proteomes" id="UP000683360"/>
    </source>
</evidence>
<dbReference type="OrthoDB" id="6187615at2759"/>
<dbReference type="EMBL" id="CAJPWZ010002419">
    <property type="protein sequence ID" value="CAG2238281.1"/>
    <property type="molecule type" value="Genomic_DNA"/>
</dbReference>
<comment type="caution">
    <text evidence="1">The sequence shown here is derived from an EMBL/GenBank/DDBJ whole genome shotgun (WGS) entry which is preliminary data.</text>
</comment>
<reference evidence="1" key="1">
    <citation type="submission" date="2021-03" db="EMBL/GenBank/DDBJ databases">
        <authorList>
            <person name="Bekaert M."/>
        </authorList>
    </citation>
    <scope>NUCLEOTIDE SEQUENCE</scope>
</reference>
<dbReference type="AlphaFoldDB" id="A0A8S3U414"/>
<proteinExistence type="predicted"/>